<accession>A0A8J2JKG1</accession>
<dbReference type="AlphaFoldDB" id="A0A8J2JKG1"/>
<evidence type="ECO:0000313" key="2">
    <source>
        <dbReference type="EMBL" id="CAG7718985.1"/>
    </source>
</evidence>
<evidence type="ECO:0000313" key="3">
    <source>
        <dbReference type="Proteomes" id="UP000708208"/>
    </source>
</evidence>
<gene>
    <name evidence="2" type="ORF">AFUS01_LOCUS8335</name>
</gene>
<organism evidence="2 3">
    <name type="scientific">Allacma fusca</name>
    <dbReference type="NCBI Taxonomy" id="39272"/>
    <lineage>
        <taxon>Eukaryota</taxon>
        <taxon>Metazoa</taxon>
        <taxon>Ecdysozoa</taxon>
        <taxon>Arthropoda</taxon>
        <taxon>Hexapoda</taxon>
        <taxon>Collembola</taxon>
        <taxon>Symphypleona</taxon>
        <taxon>Sminthuridae</taxon>
        <taxon>Allacma</taxon>
    </lineage>
</organism>
<keyword evidence="1" id="KW-0472">Membrane</keyword>
<reference evidence="2" key="1">
    <citation type="submission" date="2021-06" db="EMBL/GenBank/DDBJ databases">
        <authorList>
            <person name="Hodson N. C."/>
            <person name="Mongue J. A."/>
            <person name="Jaron S. K."/>
        </authorList>
    </citation>
    <scope>NUCLEOTIDE SEQUENCE</scope>
</reference>
<keyword evidence="1" id="KW-1133">Transmembrane helix</keyword>
<feature type="transmembrane region" description="Helical" evidence="1">
    <location>
        <begin position="81"/>
        <end position="114"/>
    </location>
</feature>
<dbReference type="Proteomes" id="UP000708208">
    <property type="component" value="Unassembled WGS sequence"/>
</dbReference>
<dbReference type="EMBL" id="CAJVCH010057669">
    <property type="protein sequence ID" value="CAG7718985.1"/>
    <property type="molecule type" value="Genomic_DNA"/>
</dbReference>
<protein>
    <submittedName>
        <fullName evidence="2">Uncharacterized protein</fullName>
    </submittedName>
</protein>
<keyword evidence="3" id="KW-1185">Reference proteome</keyword>
<keyword evidence="1" id="KW-0812">Transmembrane</keyword>
<evidence type="ECO:0000256" key="1">
    <source>
        <dbReference type="SAM" id="Phobius"/>
    </source>
</evidence>
<sequence length="137" mass="15025">MVAFIAGLLIVSSTIYFYTKIATQASHNSIASRDPEKTYFFYIVLLIVVASMSTIMSIMLIDSKAITAHTGTHIPTSLQLVAVVNIVLLFLPLLLLIVATVVVSAVLPLWSFIFSNRTRARDFTQVPMTNNSCDTIA</sequence>
<proteinExistence type="predicted"/>
<name>A0A8J2JKG1_9HEXA</name>
<comment type="caution">
    <text evidence="2">The sequence shown here is derived from an EMBL/GenBank/DDBJ whole genome shotgun (WGS) entry which is preliminary data.</text>
</comment>
<feature type="transmembrane region" description="Helical" evidence="1">
    <location>
        <begin position="39"/>
        <end position="61"/>
    </location>
</feature>